<dbReference type="EMBL" id="BT085628">
    <property type="protein sequence ID" value="ACR35981.1"/>
    <property type="molecule type" value="mRNA"/>
</dbReference>
<proteinExistence type="evidence at transcript level"/>
<evidence type="ECO:0000256" key="1">
    <source>
        <dbReference type="SAM" id="MobiDB-lite"/>
    </source>
</evidence>
<dbReference type="AlphaFoldDB" id="C4J481"/>
<reference evidence="2" key="1">
    <citation type="journal article" date="2009" name="PLoS Genet.">
        <title>Sequencing, mapping, and analysis of 27,455 maize full-length cDNAs.</title>
        <authorList>
            <person name="Soderlund C."/>
            <person name="Descour A."/>
            <person name="Kudrna D."/>
            <person name="Bomhoff M."/>
            <person name="Boyd L."/>
            <person name="Currie J."/>
            <person name="Angelova A."/>
            <person name="Collura K."/>
            <person name="Wissotski M."/>
            <person name="Ashley E."/>
            <person name="Morrow D."/>
            <person name="Fernandes J."/>
            <person name="Walbot V."/>
            <person name="Yu Y."/>
        </authorList>
    </citation>
    <scope>NUCLEOTIDE SEQUENCE</scope>
    <source>
        <strain evidence="2">B73</strain>
    </source>
</reference>
<accession>C4J481</accession>
<sequence length="150" mass="16453">MSFTRFLCLSCPRKNTSASHSLCPCAPPSRSRYLTATSCARRPGRRASPTAPLYTGPNPPQPRKLAREKLAVAERSSAYVKACRLDPDSVSDRSSGESVSDDEPRLVSDIRDDDDLGLSLLLPPPQPRLRRRRSVEPSSSTAALPPTQHR</sequence>
<name>C4J481_MAIZE</name>
<organism evidence="2">
    <name type="scientific">Zea mays</name>
    <name type="common">Maize</name>
    <dbReference type="NCBI Taxonomy" id="4577"/>
    <lineage>
        <taxon>Eukaryota</taxon>
        <taxon>Viridiplantae</taxon>
        <taxon>Streptophyta</taxon>
        <taxon>Embryophyta</taxon>
        <taxon>Tracheophyta</taxon>
        <taxon>Spermatophyta</taxon>
        <taxon>Magnoliopsida</taxon>
        <taxon>Liliopsida</taxon>
        <taxon>Poales</taxon>
        <taxon>Poaceae</taxon>
        <taxon>PACMAD clade</taxon>
        <taxon>Panicoideae</taxon>
        <taxon>Andropogonodae</taxon>
        <taxon>Andropogoneae</taxon>
        <taxon>Tripsacinae</taxon>
        <taxon>Zea</taxon>
    </lineage>
</organism>
<feature type="compositionally biased region" description="Basic and acidic residues" evidence="1">
    <location>
        <begin position="83"/>
        <end position="95"/>
    </location>
</feature>
<protein>
    <submittedName>
        <fullName evidence="2">Uncharacterized protein</fullName>
    </submittedName>
</protein>
<evidence type="ECO:0000313" key="2">
    <source>
        <dbReference type="EMBL" id="ACR35981.1"/>
    </source>
</evidence>
<feature type="region of interest" description="Disordered" evidence="1">
    <location>
        <begin position="38"/>
        <end position="63"/>
    </location>
</feature>
<feature type="region of interest" description="Disordered" evidence="1">
    <location>
        <begin position="83"/>
        <end position="150"/>
    </location>
</feature>
<reference evidence="2" key="2">
    <citation type="submission" date="2012-06" db="EMBL/GenBank/DDBJ databases">
        <authorList>
            <person name="Yu Y."/>
            <person name="Currie J."/>
            <person name="Lomeli R."/>
            <person name="Angelova A."/>
            <person name="Collura K."/>
            <person name="Wissotski M."/>
            <person name="Campos D."/>
            <person name="Kudrna D."/>
            <person name="Golser W."/>
            <person name="Ashely E."/>
            <person name="Descour A."/>
            <person name="Fernandes J."/>
            <person name="Soderlund C."/>
            <person name="Walbot V."/>
        </authorList>
    </citation>
    <scope>NUCLEOTIDE SEQUENCE</scope>
    <source>
        <strain evidence="2">B73</strain>
    </source>
</reference>